<evidence type="ECO:0000256" key="1">
    <source>
        <dbReference type="ARBA" id="ARBA00022679"/>
    </source>
</evidence>
<dbReference type="GO" id="GO:0000287">
    <property type="term" value="F:magnesium ion binding"/>
    <property type="evidence" value="ECO:0007669"/>
    <property type="project" value="UniProtKB-UniRule"/>
</dbReference>
<feature type="binding site" evidence="2">
    <location>
        <position position="19"/>
    </location>
    <ligand>
        <name>substrate</name>
    </ligand>
</feature>
<dbReference type="CDD" id="cd00475">
    <property type="entry name" value="Cis_IPPS"/>
    <property type="match status" value="1"/>
</dbReference>
<dbReference type="InterPro" id="IPR018520">
    <property type="entry name" value="UPP_synth-like_CS"/>
</dbReference>
<dbReference type="GO" id="GO:0016094">
    <property type="term" value="P:polyprenol biosynthetic process"/>
    <property type="evidence" value="ECO:0007669"/>
    <property type="project" value="TreeGrafter"/>
</dbReference>
<comment type="subunit">
    <text evidence="2">Homodimer.</text>
</comment>
<protein>
    <recommendedName>
        <fullName evidence="2">Isoprenyl transferase</fullName>
        <ecNumber evidence="2">2.5.1.-</ecNumber>
    </recommendedName>
</protein>
<dbReference type="FunFam" id="3.40.1180.10:FF:000001">
    <property type="entry name" value="(2E,6E)-farnesyl-diphosphate-specific ditrans,polycis-undecaprenyl-diphosphate synthase"/>
    <property type="match status" value="1"/>
</dbReference>
<sequence>MQKPVLNHLGIIMDGNRRWAKSRGLPTLFGHKKGYEKVLKAGDWCLERGIKVLTVWAFSTENWKRAKKEVDYLMALLKRGLEKDVLTMHKKGIKVQTIGRLNQLPADLQKACQKAMTLTKNNAQAVLNIALNYGGQAEITDAVNQIIKKKIKNVTPKIFQEFLYDPKMSAPDLIIRTSGEQRTSGFLLWEAPYSELYFTQTCWPDFSEKDLDAALLDYQKRQRRFGGD</sequence>
<dbReference type="STRING" id="1798550.A2927_00225"/>
<evidence type="ECO:0000313" key="4">
    <source>
        <dbReference type="Proteomes" id="UP000178849"/>
    </source>
</evidence>
<dbReference type="Pfam" id="PF01255">
    <property type="entry name" value="Prenyltransf"/>
    <property type="match status" value="1"/>
</dbReference>
<reference evidence="3 4" key="1">
    <citation type="journal article" date="2016" name="Nat. Commun.">
        <title>Thousands of microbial genomes shed light on interconnected biogeochemical processes in an aquifer system.</title>
        <authorList>
            <person name="Anantharaman K."/>
            <person name="Brown C.T."/>
            <person name="Hug L.A."/>
            <person name="Sharon I."/>
            <person name="Castelle C.J."/>
            <person name="Probst A.J."/>
            <person name="Thomas B.C."/>
            <person name="Singh A."/>
            <person name="Wilkins M.J."/>
            <person name="Karaoz U."/>
            <person name="Brodie E.L."/>
            <person name="Williams K.H."/>
            <person name="Hubbard S.S."/>
            <person name="Banfield J.F."/>
        </authorList>
    </citation>
    <scope>NUCLEOTIDE SEQUENCE [LARGE SCALE GENOMIC DNA]</scope>
</reference>
<comment type="caution">
    <text evidence="3">The sequence shown here is derived from an EMBL/GenBank/DDBJ whole genome shotgun (WGS) entry which is preliminary data.</text>
</comment>
<comment type="caution">
    <text evidence="2">Lacks conserved residue(s) required for the propagation of feature annotation.</text>
</comment>
<feature type="binding site" evidence="2">
    <location>
        <begin position="182"/>
        <end position="184"/>
    </location>
    <ligand>
        <name>substrate</name>
    </ligand>
</feature>
<accession>A0A1G2BLK9</accession>
<dbReference type="GO" id="GO:0045547">
    <property type="term" value="F:ditrans,polycis-polyprenyl diphosphate synthase [(2E,6E)-farnesyl diphosphate specific] activity"/>
    <property type="evidence" value="ECO:0007669"/>
    <property type="project" value="TreeGrafter"/>
</dbReference>
<dbReference type="EC" id="2.5.1.-" evidence="2"/>
<evidence type="ECO:0000313" key="3">
    <source>
        <dbReference type="EMBL" id="OGY90073.1"/>
    </source>
</evidence>
<feature type="binding site" evidence="2">
    <location>
        <position position="65"/>
    </location>
    <ligand>
        <name>substrate</name>
    </ligand>
</feature>
<keyword evidence="2" id="KW-0479">Metal-binding</keyword>
<dbReference type="SUPFAM" id="SSF64005">
    <property type="entry name" value="Undecaprenyl diphosphate synthase"/>
    <property type="match status" value="1"/>
</dbReference>
<dbReference type="Gene3D" id="3.40.1180.10">
    <property type="entry name" value="Decaprenyl diphosphate synthase-like"/>
    <property type="match status" value="1"/>
</dbReference>
<comment type="function">
    <text evidence="2">Catalyzes the condensation of isopentenyl diphosphate (IPP) with allylic pyrophosphates generating different type of terpenoids.</text>
</comment>
<name>A0A1G2BLK9_9BACT</name>
<feature type="binding site" evidence="2">
    <location>
        <position position="14"/>
    </location>
    <ligand>
        <name>Mg(2+)</name>
        <dbReference type="ChEBI" id="CHEBI:18420"/>
    </ligand>
</feature>
<feature type="binding site" evidence="2">
    <location>
        <position position="176"/>
    </location>
    <ligand>
        <name>substrate</name>
    </ligand>
</feature>
<feature type="binding site" evidence="2">
    <location>
        <begin position="59"/>
        <end position="61"/>
    </location>
    <ligand>
        <name>substrate</name>
    </ligand>
</feature>
<feature type="binding site" evidence="2">
    <location>
        <position position="31"/>
    </location>
    <ligand>
        <name>substrate</name>
    </ligand>
</feature>
<dbReference type="AlphaFoldDB" id="A0A1G2BLK9"/>
<dbReference type="InterPro" id="IPR001441">
    <property type="entry name" value="UPP_synth-like"/>
</dbReference>
<proteinExistence type="inferred from homology"/>
<feature type="binding site" evidence="2">
    <location>
        <position position="63"/>
    </location>
    <ligand>
        <name>substrate</name>
    </ligand>
</feature>
<feature type="binding site" evidence="2">
    <location>
        <begin position="15"/>
        <end position="18"/>
    </location>
    <ligand>
        <name>substrate</name>
    </ligand>
</feature>
<dbReference type="HAMAP" id="MF_01139">
    <property type="entry name" value="ISPT"/>
    <property type="match status" value="1"/>
</dbReference>
<feature type="active site" description="Proton acceptor" evidence="2">
    <location>
        <position position="62"/>
    </location>
</feature>
<feature type="active site" evidence="2">
    <location>
        <position position="14"/>
    </location>
</feature>
<organism evidence="3 4">
    <name type="scientific">Candidatus Komeilibacteria bacterium RIFCSPLOWO2_01_FULL_45_10</name>
    <dbReference type="NCBI Taxonomy" id="1798550"/>
    <lineage>
        <taxon>Bacteria</taxon>
        <taxon>Candidatus Komeiliibacteriota</taxon>
    </lineage>
</organism>
<comment type="cofactor">
    <cofactor evidence="2">
        <name>Mg(2+)</name>
        <dbReference type="ChEBI" id="CHEBI:18420"/>
    </cofactor>
    <text evidence="2">Binds 2 magnesium ions per subunit.</text>
</comment>
<gene>
    <name evidence="3" type="ORF">A2927_00225</name>
</gene>
<dbReference type="InterPro" id="IPR036424">
    <property type="entry name" value="UPP_synth-like_sf"/>
</dbReference>
<dbReference type="Proteomes" id="UP000178849">
    <property type="component" value="Unassembled WGS sequence"/>
</dbReference>
<comment type="similarity">
    <text evidence="2">Belongs to the UPP synthase family.</text>
</comment>
<dbReference type="PROSITE" id="PS01066">
    <property type="entry name" value="UPP_SYNTHASE"/>
    <property type="match status" value="1"/>
</dbReference>
<dbReference type="NCBIfam" id="TIGR00055">
    <property type="entry name" value="uppS"/>
    <property type="match status" value="1"/>
</dbReference>
<evidence type="ECO:0000256" key="2">
    <source>
        <dbReference type="HAMAP-Rule" id="MF_01139"/>
    </source>
</evidence>
<dbReference type="PANTHER" id="PTHR10291">
    <property type="entry name" value="DEHYDRODOLICHYL DIPHOSPHATE SYNTHASE FAMILY MEMBER"/>
    <property type="match status" value="1"/>
</dbReference>
<keyword evidence="1 2" id="KW-0808">Transferase</keyword>
<keyword evidence="2" id="KW-0460">Magnesium</keyword>
<feature type="binding site" evidence="2">
    <location>
        <position position="195"/>
    </location>
    <ligand>
        <name>Mg(2+)</name>
        <dbReference type="ChEBI" id="CHEBI:18420"/>
    </ligand>
</feature>
<dbReference type="PANTHER" id="PTHR10291:SF0">
    <property type="entry name" value="DEHYDRODOLICHYL DIPHOSPHATE SYNTHASE 2"/>
    <property type="match status" value="1"/>
</dbReference>
<dbReference type="EMBL" id="MHKL01000001">
    <property type="protein sequence ID" value="OGY90073.1"/>
    <property type="molecule type" value="Genomic_DNA"/>
</dbReference>